<feature type="coiled-coil region" evidence="1">
    <location>
        <begin position="29"/>
        <end position="74"/>
    </location>
</feature>
<organism evidence="3 4">
    <name type="scientific">Basidiobolus ranarum</name>
    <dbReference type="NCBI Taxonomy" id="34480"/>
    <lineage>
        <taxon>Eukaryota</taxon>
        <taxon>Fungi</taxon>
        <taxon>Fungi incertae sedis</taxon>
        <taxon>Zoopagomycota</taxon>
        <taxon>Entomophthoromycotina</taxon>
        <taxon>Basidiobolomycetes</taxon>
        <taxon>Basidiobolales</taxon>
        <taxon>Basidiobolaceae</taxon>
        <taxon>Basidiobolus</taxon>
    </lineage>
</organism>
<name>A0ABR2W174_9FUNG</name>
<reference evidence="3 4" key="1">
    <citation type="submission" date="2023-04" db="EMBL/GenBank/DDBJ databases">
        <title>Genome of Basidiobolus ranarum AG-B5.</title>
        <authorList>
            <person name="Stajich J.E."/>
            <person name="Carter-House D."/>
            <person name="Gryganskyi A."/>
        </authorList>
    </citation>
    <scope>NUCLEOTIDE SEQUENCE [LARGE SCALE GENOMIC DNA]</scope>
    <source>
        <strain evidence="3 4">AG-B5</strain>
    </source>
</reference>
<comment type="caution">
    <text evidence="3">The sequence shown here is derived from an EMBL/GenBank/DDBJ whole genome shotgun (WGS) entry which is preliminary data.</text>
</comment>
<accession>A0ABR2W174</accession>
<sequence>MDPNTYSTAIPTSAMSAQYTYYSDQQLQMHLYQRQSQQQQLELQQEQLQQLQQRQQRQLEQQIQEQQVQELQQQYVQKAASPQVPSQTISQNIATHMDFQNIALYSLREILQEYADKPDVLRFVLKAKVAEDKRIGEEERQTAERLYLESKIIELEIIKEHRKMAASFASPMTGLYTARNEIDTTGNPSGYSTSTSPMSSLKASTIEYMSAGVTPQTGLLSEQINPQQQVVSSNLSQNPNTAISISVSTPGNISLTTMSRSNSQPRTPRQFPSPSRKRSASQTDSYSDDGTMSIHQANENEGNPVVGRRERSHSHAEVMEALRNKIRTKSKLAS</sequence>
<feature type="compositionally biased region" description="Polar residues" evidence="2">
    <location>
        <begin position="242"/>
        <end position="273"/>
    </location>
</feature>
<dbReference type="EMBL" id="JASJQH010007182">
    <property type="protein sequence ID" value="KAK9716722.1"/>
    <property type="molecule type" value="Genomic_DNA"/>
</dbReference>
<protein>
    <submittedName>
        <fullName evidence="3">Uncharacterized protein</fullName>
    </submittedName>
</protein>
<keyword evidence="4" id="KW-1185">Reference proteome</keyword>
<evidence type="ECO:0000256" key="1">
    <source>
        <dbReference type="SAM" id="Coils"/>
    </source>
</evidence>
<feature type="region of interest" description="Disordered" evidence="2">
    <location>
        <begin position="242"/>
        <end position="315"/>
    </location>
</feature>
<evidence type="ECO:0000313" key="3">
    <source>
        <dbReference type="EMBL" id="KAK9716722.1"/>
    </source>
</evidence>
<feature type="compositionally biased region" description="Polar residues" evidence="2">
    <location>
        <begin position="280"/>
        <end position="301"/>
    </location>
</feature>
<evidence type="ECO:0000256" key="2">
    <source>
        <dbReference type="SAM" id="MobiDB-lite"/>
    </source>
</evidence>
<evidence type="ECO:0000313" key="4">
    <source>
        <dbReference type="Proteomes" id="UP001479436"/>
    </source>
</evidence>
<gene>
    <name evidence="3" type="ORF">K7432_006711</name>
</gene>
<keyword evidence="1" id="KW-0175">Coiled coil</keyword>
<proteinExistence type="predicted"/>
<dbReference type="Proteomes" id="UP001479436">
    <property type="component" value="Unassembled WGS sequence"/>
</dbReference>